<protein>
    <recommendedName>
        <fullName evidence="2">Phospholipid/glycerol acyltransferase domain-containing protein</fullName>
    </recommendedName>
</protein>
<dbReference type="SMART" id="SM00563">
    <property type="entry name" value="PlsC"/>
    <property type="match status" value="1"/>
</dbReference>
<organism evidence="3">
    <name type="scientific">viral metagenome</name>
    <dbReference type="NCBI Taxonomy" id="1070528"/>
    <lineage>
        <taxon>unclassified sequences</taxon>
        <taxon>metagenomes</taxon>
        <taxon>organismal metagenomes</taxon>
    </lineage>
</organism>
<evidence type="ECO:0000313" key="3">
    <source>
        <dbReference type="EMBL" id="QHT26915.1"/>
    </source>
</evidence>
<keyword evidence="1" id="KW-0812">Transmembrane</keyword>
<dbReference type="AlphaFoldDB" id="A0A6C0EHV3"/>
<feature type="transmembrane region" description="Helical" evidence="1">
    <location>
        <begin position="319"/>
        <end position="337"/>
    </location>
</feature>
<dbReference type="EMBL" id="MN739804">
    <property type="protein sequence ID" value="QHT26915.1"/>
    <property type="molecule type" value="Genomic_DNA"/>
</dbReference>
<reference evidence="3" key="1">
    <citation type="journal article" date="2020" name="Nature">
        <title>Giant virus diversity and host interactions through global metagenomics.</title>
        <authorList>
            <person name="Schulz F."/>
            <person name="Roux S."/>
            <person name="Paez-Espino D."/>
            <person name="Jungbluth S."/>
            <person name="Walsh D.A."/>
            <person name="Denef V.J."/>
            <person name="McMahon K.D."/>
            <person name="Konstantinidis K.T."/>
            <person name="Eloe-Fadrosh E.A."/>
            <person name="Kyrpides N.C."/>
            <person name="Woyke T."/>
        </authorList>
    </citation>
    <scope>NUCLEOTIDE SEQUENCE</scope>
    <source>
        <strain evidence="3">GVMAG-M-3300023179-2</strain>
    </source>
</reference>
<dbReference type="PANTHER" id="PTHR10983:SF16">
    <property type="entry name" value="LYSOCARDIOLIPIN ACYLTRANSFERASE 1"/>
    <property type="match status" value="1"/>
</dbReference>
<name>A0A6C0EHV3_9ZZZZ</name>
<keyword evidence="1" id="KW-1133">Transmembrane helix</keyword>
<dbReference type="InterPro" id="IPR002123">
    <property type="entry name" value="Plipid/glycerol_acylTrfase"/>
</dbReference>
<feature type="transmembrane region" description="Helical" evidence="1">
    <location>
        <begin position="343"/>
        <end position="360"/>
    </location>
</feature>
<accession>A0A6C0EHV3</accession>
<keyword evidence="1" id="KW-0472">Membrane</keyword>
<dbReference type="Pfam" id="PF01553">
    <property type="entry name" value="Acyltransferase"/>
    <property type="match status" value="1"/>
</dbReference>
<dbReference type="SUPFAM" id="SSF69593">
    <property type="entry name" value="Glycerol-3-phosphate (1)-acyltransferase"/>
    <property type="match status" value="1"/>
</dbReference>
<feature type="domain" description="Phospholipid/glycerol acyltransferase" evidence="2">
    <location>
        <begin position="78"/>
        <end position="207"/>
    </location>
</feature>
<evidence type="ECO:0000259" key="2">
    <source>
        <dbReference type="SMART" id="SM00563"/>
    </source>
</evidence>
<dbReference type="GO" id="GO:0016746">
    <property type="term" value="F:acyltransferase activity"/>
    <property type="evidence" value="ECO:0007669"/>
    <property type="project" value="InterPro"/>
</dbReference>
<sequence>MFKKIIYLILFILTINFYSYIYYFPNFIFQNKYIFNKIKYIGKSLSTDLLKYGYQSNIYLSSEKNFQFNIQSNPNLIDIIISNHISGLDFIIILSYLDKYKINNYNFVLKNDINYIPGLGIIMYLNSDIKLNRNWQDDQSQLKIQLDKIIKNIDNEKQVIIIFPEGTRINNNKLLEGQEFSKKNNLHVFNNLLVPKTKGIYFIINYLLEKNILGKIWDLSLVIDNLDCNFSLMNDINNIYGIIKEVNLESFYNNPKENNCQQEFSKQYSENCSLQKKNSFFCQQEEFKNKFLDFWKKKDNLLSNFDKLEYEKLDYDTNYLDNIQIVIVILLFLIFMTFKYTRYYLFLSVLFCYLIIIFKIKI</sequence>
<evidence type="ECO:0000256" key="1">
    <source>
        <dbReference type="SAM" id="Phobius"/>
    </source>
</evidence>
<dbReference type="PANTHER" id="PTHR10983">
    <property type="entry name" value="1-ACYLGLYCEROL-3-PHOSPHATE ACYLTRANSFERASE-RELATED"/>
    <property type="match status" value="1"/>
</dbReference>
<dbReference type="CDD" id="cd07990">
    <property type="entry name" value="LPLAT_LCLAT1-like"/>
    <property type="match status" value="1"/>
</dbReference>
<feature type="transmembrane region" description="Helical" evidence="1">
    <location>
        <begin position="6"/>
        <end position="29"/>
    </location>
</feature>
<proteinExistence type="predicted"/>
<dbReference type="GO" id="GO:0012505">
    <property type="term" value="C:endomembrane system"/>
    <property type="evidence" value="ECO:0007669"/>
    <property type="project" value="TreeGrafter"/>
</dbReference>